<dbReference type="PANTHER" id="PTHR12110">
    <property type="entry name" value="HYDROXYPYRUVATE ISOMERASE"/>
    <property type="match status" value="1"/>
</dbReference>
<dbReference type="InterPro" id="IPR036237">
    <property type="entry name" value="Xyl_isomerase-like_sf"/>
</dbReference>
<dbReference type="InterPro" id="IPR050312">
    <property type="entry name" value="IolE/XylAMocC-like"/>
</dbReference>
<dbReference type="Proteomes" id="UP000831787">
    <property type="component" value="Chromosome"/>
</dbReference>
<keyword evidence="2" id="KW-0413">Isomerase</keyword>
<reference evidence="2 3" key="1">
    <citation type="submission" date="2022-04" db="EMBL/GenBank/DDBJ databases">
        <title>Halobacillus sp. isolated from saltern.</title>
        <authorList>
            <person name="Won M."/>
            <person name="Lee C.-M."/>
            <person name="Woen H.-Y."/>
            <person name="Kwon S.-W."/>
        </authorList>
    </citation>
    <scope>NUCLEOTIDE SEQUENCE [LARGE SCALE GENOMIC DNA]</scope>
    <source>
        <strain evidence="2 3">SSBR10-3</strain>
    </source>
</reference>
<evidence type="ECO:0000259" key="1">
    <source>
        <dbReference type="Pfam" id="PF01261"/>
    </source>
</evidence>
<feature type="domain" description="Xylose isomerase-like TIM barrel" evidence="1">
    <location>
        <begin position="20"/>
        <end position="263"/>
    </location>
</feature>
<evidence type="ECO:0000313" key="3">
    <source>
        <dbReference type="Proteomes" id="UP000831787"/>
    </source>
</evidence>
<dbReference type="RefSeq" id="WP_244712329.1">
    <property type="nucleotide sequence ID" value="NZ_CP095073.1"/>
</dbReference>
<gene>
    <name evidence="2" type="ORF">MUN89_06305</name>
</gene>
<keyword evidence="3" id="KW-1185">Reference proteome</keyword>
<accession>A0ABY4ENN6</accession>
<proteinExistence type="predicted"/>
<dbReference type="EMBL" id="CP095073">
    <property type="protein sequence ID" value="UOQ45552.1"/>
    <property type="molecule type" value="Genomic_DNA"/>
</dbReference>
<dbReference type="Pfam" id="PF01261">
    <property type="entry name" value="AP_endonuc_2"/>
    <property type="match status" value="1"/>
</dbReference>
<dbReference type="PANTHER" id="PTHR12110:SF21">
    <property type="entry name" value="XYLOSE ISOMERASE-LIKE TIM BARREL DOMAIN-CONTAINING PROTEIN"/>
    <property type="match status" value="1"/>
</dbReference>
<dbReference type="GO" id="GO:0016853">
    <property type="term" value="F:isomerase activity"/>
    <property type="evidence" value="ECO:0007669"/>
    <property type="project" value="UniProtKB-KW"/>
</dbReference>
<organism evidence="2 3">
    <name type="scientific">Halobacillus salinarum</name>
    <dbReference type="NCBI Taxonomy" id="2932257"/>
    <lineage>
        <taxon>Bacteria</taxon>
        <taxon>Bacillati</taxon>
        <taxon>Bacillota</taxon>
        <taxon>Bacilli</taxon>
        <taxon>Bacillales</taxon>
        <taxon>Bacillaceae</taxon>
        <taxon>Halobacillus</taxon>
    </lineage>
</organism>
<evidence type="ECO:0000313" key="2">
    <source>
        <dbReference type="EMBL" id="UOQ45552.1"/>
    </source>
</evidence>
<dbReference type="InterPro" id="IPR013022">
    <property type="entry name" value="Xyl_isomerase-like_TIM-brl"/>
</dbReference>
<name>A0ABY4ENN6_9BACI</name>
<protein>
    <submittedName>
        <fullName evidence="2">Sugar phosphate isomerase/epimerase</fullName>
    </submittedName>
</protein>
<sequence length="281" mass="32194">MKLCFNEATTLENSNLEKDLELCEKHGYDYIEIRWMDKLPEYLETHTLEDLKNDFASRHIKPLALNALVFFNNRDDEEAVIKEFTEMAQTGKELGVEYLVTVPLVTGKAILKQDIKNSAVRMLREFSKIAEDYELKVALEFVGHPECTINTFNDAYEVVQEVDRENIGLVMDCFHLYAMGSRVEDLAQADGTKIFIVHIDDTEDYPVGCLRDEHRVWPGRGILPLQKVFATLKDIGFPDEGVVSVELFRPEYYAMDAEAVIQKAKQTTLEAVSSYYSTQPM</sequence>
<dbReference type="Gene3D" id="3.20.20.150">
    <property type="entry name" value="Divalent-metal-dependent TIM barrel enzymes"/>
    <property type="match status" value="1"/>
</dbReference>
<dbReference type="SUPFAM" id="SSF51658">
    <property type="entry name" value="Xylose isomerase-like"/>
    <property type="match status" value="1"/>
</dbReference>